<evidence type="ECO:0000313" key="2">
    <source>
        <dbReference type="EMBL" id="MDQ0475056.1"/>
    </source>
</evidence>
<dbReference type="Proteomes" id="UP001242480">
    <property type="component" value="Unassembled WGS sequence"/>
</dbReference>
<evidence type="ECO:0000313" key="3">
    <source>
        <dbReference type="Proteomes" id="UP001242480"/>
    </source>
</evidence>
<comment type="caution">
    <text evidence="2">The sequence shown here is derived from an EMBL/GenBank/DDBJ whole genome shotgun (WGS) entry which is preliminary data.</text>
</comment>
<feature type="compositionally biased region" description="Basic and acidic residues" evidence="1">
    <location>
        <begin position="1"/>
        <end position="44"/>
    </location>
</feature>
<keyword evidence="3" id="KW-1185">Reference proteome</keyword>
<reference evidence="2 3" key="1">
    <citation type="submission" date="2023-07" db="EMBL/GenBank/DDBJ databases">
        <title>Genomic Encyclopedia of Type Strains, Phase IV (KMG-IV): sequencing the most valuable type-strain genomes for metagenomic binning, comparative biology and taxonomic classification.</title>
        <authorList>
            <person name="Goeker M."/>
        </authorList>
    </citation>
    <scope>NUCLEOTIDE SEQUENCE [LARGE SCALE GENOMIC DNA]</scope>
    <source>
        <strain evidence="2 3">DSM 19619</strain>
    </source>
</reference>
<sequence>MQRDVDLPARRQVDEASLRSGGLDEEKRVHPPAEAFERRLEEGLGGRNPMGRRRERDAGDLAGPSRLQVVPAVEHQHGGAGQRPRIDPVGKPAPNEVRRGGRDIAQAAERHRPAALDRGAVGRHRGQDLAAAQPVDRVFLPVEHQIEQRARALGETRHRRHEPGAEAVPVHRHANAGRARVDAATGERRQVPRHLAFEQAHPLDMGADPRADFGRRAGLAAHDEDGAQALLQRPDPLGYRRGGDAEGAGGTLEAAFADDGRDCGQGGVIEH</sequence>
<feature type="region of interest" description="Disordered" evidence="1">
    <location>
        <begin position="1"/>
        <end position="97"/>
    </location>
</feature>
<dbReference type="EMBL" id="JAUSVX010000029">
    <property type="protein sequence ID" value="MDQ0475056.1"/>
    <property type="molecule type" value="Genomic_DNA"/>
</dbReference>
<accession>A0ABU0JL86</accession>
<name>A0ABU0JL86_9HYPH</name>
<gene>
    <name evidence="2" type="ORF">QO011_008098</name>
</gene>
<proteinExistence type="predicted"/>
<organism evidence="2 3">
    <name type="scientific">Labrys wisconsinensis</name>
    <dbReference type="NCBI Taxonomy" id="425677"/>
    <lineage>
        <taxon>Bacteria</taxon>
        <taxon>Pseudomonadati</taxon>
        <taxon>Pseudomonadota</taxon>
        <taxon>Alphaproteobacteria</taxon>
        <taxon>Hyphomicrobiales</taxon>
        <taxon>Xanthobacteraceae</taxon>
        <taxon>Labrys</taxon>
    </lineage>
</organism>
<feature type="region of interest" description="Disordered" evidence="1">
    <location>
        <begin position="224"/>
        <end position="246"/>
    </location>
</feature>
<evidence type="ECO:0000256" key="1">
    <source>
        <dbReference type="SAM" id="MobiDB-lite"/>
    </source>
</evidence>
<protein>
    <submittedName>
        <fullName evidence="2">Uncharacterized protein</fullName>
    </submittedName>
</protein>